<dbReference type="Pfam" id="PF00392">
    <property type="entry name" value="GntR"/>
    <property type="match status" value="1"/>
</dbReference>
<dbReference type="Gene3D" id="1.10.10.10">
    <property type="entry name" value="Winged helix-like DNA-binding domain superfamily/Winged helix DNA-binding domain"/>
    <property type="match status" value="1"/>
</dbReference>
<evidence type="ECO:0000313" key="6">
    <source>
        <dbReference type="Proteomes" id="UP000182932"/>
    </source>
</evidence>
<dbReference type="PROSITE" id="PS50949">
    <property type="entry name" value="HTH_GNTR"/>
    <property type="match status" value="1"/>
</dbReference>
<comment type="caution">
    <text evidence="5">The sequence shown here is derived from an EMBL/GenBank/DDBJ whole genome shotgun (WGS) entry which is preliminary data.</text>
</comment>
<dbReference type="GO" id="GO:0003677">
    <property type="term" value="F:DNA binding"/>
    <property type="evidence" value="ECO:0007669"/>
    <property type="project" value="UniProtKB-KW"/>
</dbReference>
<dbReference type="InterPro" id="IPR011711">
    <property type="entry name" value="GntR_C"/>
</dbReference>
<dbReference type="SMART" id="SM00895">
    <property type="entry name" value="FCD"/>
    <property type="match status" value="1"/>
</dbReference>
<dbReference type="InterPro" id="IPR000524">
    <property type="entry name" value="Tscrpt_reg_HTH_GntR"/>
</dbReference>
<evidence type="ECO:0000256" key="1">
    <source>
        <dbReference type="ARBA" id="ARBA00023015"/>
    </source>
</evidence>
<dbReference type="InterPro" id="IPR036390">
    <property type="entry name" value="WH_DNA-bd_sf"/>
</dbReference>
<dbReference type="EMBL" id="FNYY01000021">
    <property type="protein sequence ID" value="SEK05241.1"/>
    <property type="molecule type" value="Genomic_DNA"/>
</dbReference>
<dbReference type="AlphaFoldDB" id="A0A975ZQE1"/>
<dbReference type="PRINTS" id="PR00035">
    <property type="entry name" value="HTHGNTR"/>
</dbReference>
<dbReference type="InterPro" id="IPR008920">
    <property type="entry name" value="TF_FadR/GntR_C"/>
</dbReference>
<keyword evidence="6" id="KW-1185">Reference proteome</keyword>
<accession>A0A975ZQE1</accession>
<dbReference type="SUPFAM" id="SSF48008">
    <property type="entry name" value="GntR ligand-binding domain-like"/>
    <property type="match status" value="1"/>
</dbReference>
<dbReference type="PANTHER" id="PTHR43537:SF44">
    <property type="entry name" value="GNTR FAMILY REGULATORY PROTEIN"/>
    <property type="match status" value="1"/>
</dbReference>
<dbReference type="RefSeq" id="WP_048532515.1">
    <property type="nucleotide sequence ID" value="NZ_CATLQZ010000008.1"/>
</dbReference>
<gene>
    <name evidence="5" type="ORF">SAMN04487940_12166</name>
</gene>
<dbReference type="PANTHER" id="PTHR43537">
    <property type="entry name" value="TRANSCRIPTIONAL REGULATOR, GNTR FAMILY"/>
    <property type="match status" value="1"/>
</dbReference>
<protein>
    <submittedName>
        <fullName evidence="5">DNA-binding transcriptional regulator, FadR family</fullName>
    </submittedName>
</protein>
<dbReference type="CDD" id="cd07377">
    <property type="entry name" value="WHTH_GntR"/>
    <property type="match status" value="1"/>
</dbReference>
<keyword evidence="3" id="KW-0804">Transcription</keyword>
<dbReference type="SMART" id="SM00345">
    <property type="entry name" value="HTH_GNTR"/>
    <property type="match status" value="1"/>
</dbReference>
<name>A0A975ZQE1_9RHOB</name>
<dbReference type="Gene3D" id="1.20.120.530">
    <property type="entry name" value="GntR ligand-binding domain-like"/>
    <property type="match status" value="1"/>
</dbReference>
<proteinExistence type="predicted"/>
<evidence type="ECO:0000259" key="4">
    <source>
        <dbReference type="PROSITE" id="PS50949"/>
    </source>
</evidence>
<organism evidence="5 6">
    <name type="scientific">Marinovum algicola</name>
    <dbReference type="NCBI Taxonomy" id="42444"/>
    <lineage>
        <taxon>Bacteria</taxon>
        <taxon>Pseudomonadati</taxon>
        <taxon>Pseudomonadota</taxon>
        <taxon>Alphaproteobacteria</taxon>
        <taxon>Rhodobacterales</taxon>
        <taxon>Roseobacteraceae</taxon>
        <taxon>Marinovum</taxon>
    </lineage>
</organism>
<sequence length="249" mass="27660">MPASDTDVLNPASATLSRSLSGQISRKLGERILDGQLLPGQLLPDENALCDEFGVSRTAVREAVKMLVAKGLLEVRQRIGTRVQDVSHWQMLDRDVLMWHQSLTIEDERLISLMELRQSIEPDAAYYAASRRSAAQLAAIRDAVDQMQAHTGENSEYVLADARFHIAVLRATNNRYLEALENAIFAGLMLSIRLTNPEERLNRQSVPLHRAIAEAIEAQDAEAAYDRMKDHLADAAKRLSAVVKLDPPA</sequence>
<dbReference type="InterPro" id="IPR036388">
    <property type="entry name" value="WH-like_DNA-bd_sf"/>
</dbReference>
<feature type="domain" description="HTH gntR-type" evidence="4">
    <location>
        <begin position="18"/>
        <end position="86"/>
    </location>
</feature>
<dbReference type="Pfam" id="PF07729">
    <property type="entry name" value="FCD"/>
    <property type="match status" value="1"/>
</dbReference>
<reference evidence="5 6" key="1">
    <citation type="submission" date="2016-10" db="EMBL/GenBank/DDBJ databases">
        <authorList>
            <person name="Varghese N."/>
            <person name="Submissions S."/>
        </authorList>
    </citation>
    <scope>NUCLEOTIDE SEQUENCE [LARGE SCALE GENOMIC DNA]</scope>
    <source>
        <strain evidence="5 6">FF3</strain>
    </source>
</reference>
<dbReference type="GeneID" id="80820456"/>
<evidence type="ECO:0000313" key="5">
    <source>
        <dbReference type="EMBL" id="SEK05241.1"/>
    </source>
</evidence>
<keyword evidence="1" id="KW-0805">Transcription regulation</keyword>
<evidence type="ECO:0000256" key="2">
    <source>
        <dbReference type="ARBA" id="ARBA00023125"/>
    </source>
</evidence>
<dbReference type="Proteomes" id="UP000182932">
    <property type="component" value="Unassembled WGS sequence"/>
</dbReference>
<evidence type="ECO:0000256" key="3">
    <source>
        <dbReference type="ARBA" id="ARBA00023163"/>
    </source>
</evidence>
<keyword evidence="2 5" id="KW-0238">DNA-binding</keyword>
<dbReference type="SUPFAM" id="SSF46785">
    <property type="entry name" value="Winged helix' DNA-binding domain"/>
    <property type="match status" value="1"/>
</dbReference>
<dbReference type="GO" id="GO:0003700">
    <property type="term" value="F:DNA-binding transcription factor activity"/>
    <property type="evidence" value="ECO:0007669"/>
    <property type="project" value="InterPro"/>
</dbReference>